<dbReference type="InterPro" id="IPR006390">
    <property type="entry name" value="DHP_synth_dom"/>
</dbReference>
<evidence type="ECO:0000256" key="2">
    <source>
        <dbReference type="ARBA" id="ARBA00001946"/>
    </source>
</evidence>
<dbReference type="PANTHER" id="PTHR20941:SF1">
    <property type="entry name" value="FOLIC ACID SYNTHESIS PROTEIN FOL1"/>
    <property type="match status" value="1"/>
</dbReference>
<dbReference type="NCBIfam" id="TIGR01496">
    <property type="entry name" value="DHPS"/>
    <property type="match status" value="1"/>
</dbReference>
<evidence type="ECO:0000313" key="14">
    <source>
        <dbReference type="EMBL" id="SPP66523.1"/>
    </source>
</evidence>
<feature type="domain" description="Pterin-binding" evidence="13">
    <location>
        <begin position="1"/>
        <end position="252"/>
    </location>
</feature>
<dbReference type="AlphaFoldDB" id="A0A330LH76"/>
<keyword evidence="7 12" id="KW-0808">Transferase</keyword>
<evidence type="ECO:0000256" key="6">
    <source>
        <dbReference type="ARBA" id="ARBA00016919"/>
    </source>
</evidence>
<sequence length="270" mass="28956">MMGIVNVTPDSFSDGGRYATVDQAVERAVALVAQGADILDLGAESTRPGATPVGEQEEMDRLLPVLQAVVKQTTVPISVDTMKSRVAREALHVGASIINDVTAMRFDPDMAAVVAQSAAGIVMMHMQGMPTTMQESPRYDSVVDDVRMFFVERIAAAERAGIAKSQIVLDPGFGFGKLLIHNLELLNHLSSFDQLGCPMLVGLSRKAFLGKILDRPVQDREWGTAAAVALAVDRGASIIRVHDVANMRDVVMVAAAVRAATHTSKQEDYA</sequence>
<dbReference type="OrthoDB" id="9811744at2"/>
<dbReference type="GO" id="GO:0004156">
    <property type="term" value="F:dihydropteroate synthase activity"/>
    <property type="evidence" value="ECO:0007669"/>
    <property type="project" value="UniProtKB-EC"/>
</dbReference>
<dbReference type="Gene3D" id="3.20.20.20">
    <property type="entry name" value="Dihydropteroate synthase-like"/>
    <property type="match status" value="1"/>
</dbReference>
<dbReference type="EC" id="2.5.1.15" evidence="5 12"/>
<dbReference type="Pfam" id="PF00809">
    <property type="entry name" value="Pterin_bind"/>
    <property type="match status" value="1"/>
</dbReference>
<keyword evidence="15" id="KW-1185">Reference proteome</keyword>
<evidence type="ECO:0000256" key="1">
    <source>
        <dbReference type="ARBA" id="ARBA00000012"/>
    </source>
</evidence>
<evidence type="ECO:0000256" key="7">
    <source>
        <dbReference type="ARBA" id="ARBA00022679"/>
    </source>
</evidence>
<keyword evidence="10 12" id="KW-0289">Folate biosynthesis</keyword>
<reference evidence="15" key="1">
    <citation type="submission" date="2018-04" db="EMBL/GenBank/DDBJ databases">
        <authorList>
            <person name="Lucker S."/>
            <person name="Sakoula D."/>
        </authorList>
    </citation>
    <scope>NUCLEOTIDE SEQUENCE [LARGE SCALE GENOMIC DNA]</scope>
</reference>
<dbReference type="PANTHER" id="PTHR20941">
    <property type="entry name" value="FOLATE SYNTHESIS PROTEINS"/>
    <property type="match status" value="1"/>
</dbReference>
<comment type="cofactor">
    <cofactor evidence="2 12">
        <name>Mg(2+)</name>
        <dbReference type="ChEBI" id="CHEBI:18420"/>
    </cofactor>
</comment>
<dbReference type="InterPro" id="IPR045031">
    <property type="entry name" value="DHP_synth-like"/>
</dbReference>
<keyword evidence="8 12" id="KW-0479">Metal-binding</keyword>
<evidence type="ECO:0000256" key="10">
    <source>
        <dbReference type="ARBA" id="ARBA00022909"/>
    </source>
</evidence>
<evidence type="ECO:0000256" key="8">
    <source>
        <dbReference type="ARBA" id="ARBA00022723"/>
    </source>
</evidence>
<dbReference type="UniPathway" id="UPA00077">
    <property type="reaction ID" value="UER00156"/>
</dbReference>
<dbReference type="InParanoid" id="A0A330LH76"/>
<evidence type="ECO:0000256" key="12">
    <source>
        <dbReference type="RuleBase" id="RU361205"/>
    </source>
</evidence>
<evidence type="ECO:0000256" key="3">
    <source>
        <dbReference type="ARBA" id="ARBA00004763"/>
    </source>
</evidence>
<evidence type="ECO:0000256" key="5">
    <source>
        <dbReference type="ARBA" id="ARBA00012458"/>
    </source>
</evidence>
<evidence type="ECO:0000256" key="11">
    <source>
        <dbReference type="ARBA" id="ARBA00030193"/>
    </source>
</evidence>
<evidence type="ECO:0000256" key="9">
    <source>
        <dbReference type="ARBA" id="ARBA00022842"/>
    </source>
</evidence>
<dbReference type="GO" id="GO:0005829">
    <property type="term" value="C:cytosol"/>
    <property type="evidence" value="ECO:0007669"/>
    <property type="project" value="TreeGrafter"/>
</dbReference>
<dbReference type="GO" id="GO:0046654">
    <property type="term" value="P:tetrahydrofolate biosynthetic process"/>
    <property type="evidence" value="ECO:0007669"/>
    <property type="project" value="UniProtKB-UniPathway"/>
</dbReference>
<comment type="function">
    <text evidence="12">Catalyzes the condensation of para-aminobenzoate (pABA) with 6-hydroxymethyl-7,8-dihydropterin diphosphate (DHPt-PP) to form 7,8-dihydropteroate (H2Pte), the immediate precursor of folate derivatives.</text>
</comment>
<evidence type="ECO:0000313" key="15">
    <source>
        <dbReference type="Proteomes" id="UP000248168"/>
    </source>
</evidence>
<dbReference type="Proteomes" id="UP000248168">
    <property type="component" value="Unassembled WGS sequence"/>
</dbReference>
<organism evidence="14 15">
    <name type="scientific">Nitrospira lenta</name>
    <dbReference type="NCBI Taxonomy" id="1436998"/>
    <lineage>
        <taxon>Bacteria</taxon>
        <taxon>Pseudomonadati</taxon>
        <taxon>Nitrospirota</taxon>
        <taxon>Nitrospiria</taxon>
        <taxon>Nitrospirales</taxon>
        <taxon>Nitrospiraceae</taxon>
        <taxon>Nitrospira</taxon>
    </lineage>
</organism>
<dbReference type="GO" id="GO:0046872">
    <property type="term" value="F:metal ion binding"/>
    <property type="evidence" value="ECO:0007669"/>
    <property type="project" value="UniProtKB-KW"/>
</dbReference>
<comment type="pathway">
    <text evidence="3 12">Cofactor biosynthesis; tetrahydrofolate biosynthesis; 7,8-dihydrofolate from 2-amino-4-hydroxy-6-hydroxymethyl-7,8-dihydropteridine diphosphate and 4-aminobenzoate: step 1/2.</text>
</comment>
<protein>
    <recommendedName>
        <fullName evidence="6 12">Dihydropteroate synthase</fullName>
        <shortName evidence="12">DHPS</shortName>
        <ecNumber evidence="5 12">2.5.1.15</ecNumber>
    </recommendedName>
    <alternativeName>
        <fullName evidence="11 12">Dihydropteroate pyrophosphorylase</fullName>
    </alternativeName>
</protein>
<dbReference type="PROSITE" id="PS00793">
    <property type="entry name" value="DHPS_2"/>
    <property type="match status" value="1"/>
</dbReference>
<dbReference type="InterPro" id="IPR011005">
    <property type="entry name" value="Dihydropteroate_synth-like_sf"/>
</dbReference>
<evidence type="ECO:0000259" key="13">
    <source>
        <dbReference type="PROSITE" id="PS50972"/>
    </source>
</evidence>
<dbReference type="SUPFAM" id="SSF51717">
    <property type="entry name" value="Dihydropteroate synthetase-like"/>
    <property type="match status" value="1"/>
</dbReference>
<dbReference type="FunFam" id="3.20.20.20:FF:000006">
    <property type="entry name" value="Dihydropteroate synthase"/>
    <property type="match status" value="1"/>
</dbReference>
<dbReference type="FunCoup" id="A0A330LH76">
    <property type="interactions" value="457"/>
</dbReference>
<name>A0A330LH76_9BACT</name>
<dbReference type="PROSITE" id="PS00792">
    <property type="entry name" value="DHPS_1"/>
    <property type="match status" value="1"/>
</dbReference>
<dbReference type="CDD" id="cd00739">
    <property type="entry name" value="DHPS"/>
    <property type="match status" value="1"/>
</dbReference>
<gene>
    <name evidence="14" type="primary">folP</name>
    <name evidence="14" type="ORF">NITLEN_70113</name>
</gene>
<dbReference type="InterPro" id="IPR000489">
    <property type="entry name" value="Pterin-binding_dom"/>
</dbReference>
<dbReference type="GO" id="GO:0046656">
    <property type="term" value="P:folic acid biosynthetic process"/>
    <property type="evidence" value="ECO:0007669"/>
    <property type="project" value="UniProtKB-KW"/>
</dbReference>
<dbReference type="PROSITE" id="PS50972">
    <property type="entry name" value="PTERIN_BINDING"/>
    <property type="match status" value="1"/>
</dbReference>
<comment type="catalytic activity">
    <reaction evidence="1">
        <text>(7,8-dihydropterin-6-yl)methyl diphosphate + 4-aminobenzoate = 7,8-dihydropteroate + diphosphate</text>
        <dbReference type="Rhea" id="RHEA:19949"/>
        <dbReference type="ChEBI" id="CHEBI:17836"/>
        <dbReference type="ChEBI" id="CHEBI:17839"/>
        <dbReference type="ChEBI" id="CHEBI:33019"/>
        <dbReference type="ChEBI" id="CHEBI:72950"/>
        <dbReference type="EC" id="2.5.1.15"/>
    </reaction>
</comment>
<dbReference type="EMBL" id="OUNR01000020">
    <property type="protein sequence ID" value="SPP66523.1"/>
    <property type="molecule type" value="Genomic_DNA"/>
</dbReference>
<accession>A0A330LH76</accession>
<evidence type="ECO:0000256" key="4">
    <source>
        <dbReference type="ARBA" id="ARBA00009503"/>
    </source>
</evidence>
<keyword evidence="9 12" id="KW-0460">Magnesium</keyword>
<comment type="similarity">
    <text evidence="4 12">Belongs to the DHPS family.</text>
</comment>
<proteinExistence type="inferred from homology"/>